<dbReference type="Proteomes" id="UP000575083">
    <property type="component" value="Unassembled WGS sequence"/>
</dbReference>
<sequence>MSVNLNTVQGATPINIQGMDLESAMMAVQTNRANLLEAQLKDQISSVQAKNDQIAKLNQLLGTLNKAAASMPTDAKAGDAVNLSSANAADIKAAAQSAGITLPADMQGLEKSWNVKLVDGSVIKVDEAGKKEADDYKSKNWAFRSSDYSGKKGIVSITENPSTVNKGQLDGYIQQVKSQIDSMSNSQQMDMLRLQSLSNKRNEAFDLMTNFIKKMQDARSSILGNMR</sequence>
<keyword evidence="2" id="KW-1185">Reference proteome</keyword>
<organism evidence="1 2">
    <name type="scientific">Acidovorax soli</name>
    <dbReference type="NCBI Taxonomy" id="592050"/>
    <lineage>
        <taxon>Bacteria</taxon>
        <taxon>Pseudomonadati</taxon>
        <taxon>Pseudomonadota</taxon>
        <taxon>Betaproteobacteria</taxon>
        <taxon>Burkholderiales</taxon>
        <taxon>Comamonadaceae</taxon>
        <taxon>Acidovorax</taxon>
    </lineage>
</organism>
<dbReference type="RefSeq" id="WP_184863562.1">
    <property type="nucleotide sequence ID" value="NZ_JACHLK010000015.1"/>
</dbReference>
<comment type="caution">
    <text evidence="1">The sequence shown here is derived from an EMBL/GenBank/DDBJ whole genome shotgun (WGS) entry which is preliminary data.</text>
</comment>
<dbReference type="EMBL" id="JACHLK010000015">
    <property type="protein sequence ID" value="MBB6562914.1"/>
    <property type="molecule type" value="Genomic_DNA"/>
</dbReference>
<protein>
    <recommendedName>
        <fullName evidence="3">Secreted protein</fullName>
    </recommendedName>
</protein>
<reference evidence="1 2" key="1">
    <citation type="submission" date="2020-08" db="EMBL/GenBank/DDBJ databases">
        <title>Functional genomics of gut bacteria from endangered species of beetles.</title>
        <authorList>
            <person name="Carlos-Shanley C."/>
        </authorList>
    </citation>
    <scope>NUCLEOTIDE SEQUENCE [LARGE SCALE GENOMIC DNA]</scope>
    <source>
        <strain evidence="1 2">S00198</strain>
    </source>
</reference>
<evidence type="ECO:0000313" key="2">
    <source>
        <dbReference type="Proteomes" id="UP000575083"/>
    </source>
</evidence>
<evidence type="ECO:0000313" key="1">
    <source>
        <dbReference type="EMBL" id="MBB6562914.1"/>
    </source>
</evidence>
<accession>A0A7X0PJJ3</accession>
<dbReference type="AlphaFoldDB" id="A0A7X0PJJ3"/>
<gene>
    <name evidence="1" type="ORF">HNP48_005631</name>
</gene>
<evidence type="ECO:0008006" key="3">
    <source>
        <dbReference type="Google" id="ProtNLM"/>
    </source>
</evidence>
<proteinExistence type="predicted"/>
<name>A0A7X0PJJ3_9BURK</name>